<keyword evidence="6" id="KW-0697">Rotamase</keyword>
<comment type="function">
    <text evidence="5">PPIases accelerate the folding of proteins. It catalyzes the cis-trans isomerization of proline imidic peptide bonds in oligopeptides. Involved in pre-mRNA splicing.</text>
</comment>
<evidence type="ECO:0000256" key="3">
    <source>
        <dbReference type="ARBA" id="ARBA00023242"/>
    </source>
</evidence>
<dbReference type="GO" id="GO:0006457">
    <property type="term" value="P:protein folding"/>
    <property type="evidence" value="ECO:0007669"/>
    <property type="project" value="InterPro"/>
</dbReference>
<dbReference type="InterPro" id="IPR044666">
    <property type="entry name" value="Cyclophilin_A-like"/>
</dbReference>
<comment type="catalytic activity">
    <reaction evidence="1 6">
        <text>[protein]-peptidylproline (omega=180) = [protein]-peptidylproline (omega=0)</text>
        <dbReference type="Rhea" id="RHEA:16237"/>
        <dbReference type="Rhea" id="RHEA-COMP:10747"/>
        <dbReference type="Rhea" id="RHEA-COMP:10748"/>
        <dbReference type="ChEBI" id="CHEBI:83833"/>
        <dbReference type="ChEBI" id="CHEBI:83834"/>
        <dbReference type="EC" id="5.2.1.8"/>
    </reaction>
</comment>
<sequence length="274" mass="30069">MSNAYITEPPTKGKVILHTTSGDLEIELWPKEAPKATRNFVQLCLEGYYDGTIFHRVVKGFIVQGGDPEGTGEGGESIYGQLFADEFHSRLRFSHRGLLAMANTGANTNASQFFFTLDRTDELNKRNTIFGKVVGDTIFNLLRMGEADTDANERPIYPTKVTGAEVIANPFDDIEPRTSPQERAAKAAAEKAERDRQEQARKPKGKKNKNLLSFGDDAPEEDSSDLPTPKLKSSHDVLDDPRLSKAIAVEIPPEVSKPPPKLAAPKPSTPPAPK</sequence>
<feature type="compositionally biased region" description="Basic and acidic residues" evidence="7">
    <location>
        <begin position="233"/>
        <end position="243"/>
    </location>
</feature>
<feature type="non-terminal residue" evidence="9">
    <location>
        <position position="1"/>
    </location>
</feature>
<dbReference type="Pfam" id="PF00160">
    <property type="entry name" value="Pro_isomerase"/>
    <property type="match status" value="1"/>
</dbReference>
<dbReference type="InterPro" id="IPR002130">
    <property type="entry name" value="Cyclophilin-type_PPIase_dom"/>
</dbReference>
<dbReference type="EC" id="5.2.1.8" evidence="6"/>
<dbReference type="FunFam" id="2.40.100.10:FF:000007">
    <property type="entry name" value="Peptidyl-prolyl cis-trans isomerase CWC27 homolog"/>
    <property type="match status" value="1"/>
</dbReference>
<evidence type="ECO:0000313" key="10">
    <source>
        <dbReference type="Proteomes" id="UP001212841"/>
    </source>
</evidence>
<evidence type="ECO:0000256" key="4">
    <source>
        <dbReference type="ARBA" id="ARBA00038509"/>
    </source>
</evidence>
<evidence type="ECO:0000259" key="8">
    <source>
        <dbReference type="PROSITE" id="PS50072"/>
    </source>
</evidence>
<organism evidence="9 10">
    <name type="scientific">Rhizophlyctis rosea</name>
    <dbReference type="NCBI Taxonomy" id="64517"/>
    <lineage>
        <taxon>Eukaryota</taxon>
        <taxon>Fungi</taxon>
        <taxon>Fungi incertae sedis</taxon>
        <taxon>Chytridiomycota</taxon>
        <taxon>Chytridiomycota incertae sedis</taxon>
        <taxon>Chytridiomycetes</taxon>
        <taxon>Rhizophlyctidales</taxon>
        <taxon>Rhizophlyctidaceae</taxon>
        <taxon>Rhizophlyctis</taxon>
    </lineage>
</organism>
<dbReference type="Gene3D" id="2.40.100.10">
    <property type="entry name" value="Cyclophilin-like"/>
    <property type="match status" value="1"/>
</dbReference>
<reference evidence="9" key="1">
    <citation type="submission" date="2020-05" db="EMBL/GenBank/DDBJ databases">
        <title>Phylogenomic resolution of chytrid fungi.</title>
        <authorList>
            <person name="Stajich J.E."/>
            <person name="Amses K."/>
            <person name="Simmons R."/>
            <person name="Seto K."/>
            <person name="Myers J."/>
            <person name="Bonds A."/>
            <person name="Quandt C.A."/>
            <person name="Barry K."/>
            <person name="Liu P."/>
            <person name="Grigoriev I."/>
            <person name="Longcore J.E."/>
            <person name="James T.Y."/>
        </authorList>
    </citation>
    <scope>NUCLEOTIDE SEQUENCE</scope>
    <source>
        <strain evidence="9">JEL0318</strain>
    </source>
</reference>
<dbReference type="SUPFAM" id="SSF50891">
    <property type="entry name" value="Cyclophilin-like"/>
    <property type="match status" value="1"/>
</dbReference>
<feature type="domain" description="PPIase cyclophilin-type" evidence="8">
    <location>
        <begin position="18"/>
        <end position="166"/>
    </location>
</feature>
<dbReference type="EMBL" id="JADGJD010000774">
    <property type="protein sequence ID" value="KAJ3048547.1"/>
    <property type="molecule type" value="Genomic_DNA"/>
</dbReference>
<evidence type="ECO:0000256" key="5">
    <source>
        <dbReference type="ARBA" id="ARBA00055615"/>
    </source>
</evidence>
<dbReference type="GO" id="GO:0071013">
    <property type="term" value="C:catalytic step 2 spliceosome"/>
    <property type="evidence" value="ECO:0007669"/>
    <property type="project" value="TreeGrafter"/>
</dbReference>
<dbReference type="PANTHER" id="PTHR45625">
    <property type="entry name" value="PEPTIDYL-PROLYL CIS-TRANS ISOMERASE-RELATED"/>
    <property type="match status" value="1"/>
</dbReference>
<dbReference type="AlphaFoldDB" id="A0AAD5SA91"/>
<dbReference type="PROSITE" id="PS50072">
    <property type="entry name" value="CSA_PPIASE_2"/>
    <property type="match status" value="1"/>
</dbReference>
<name>A0AAD5SA91_9FUNG</name>
<accession>A0AAD5SA91</accession>
<dbReference type="PRINTS" id="PR00153">
    <property type="entry name" value="CSAPPISMRASE"/>
</dbReference>
<evidence type="ECO:0000256" key="6">
    <source>
        <dbReference type="RuleBase" id="RU363019"/>
    </source>
</evidence>
<dbReference type="PROSITE" id="PS00170">
    <property type="entry name" value="CSA_PPIASE_1"/>
    <property type="match status" value="1"/>
</dbReference>
<keyword evidence="3" id="KW-0539">Nucleus</keyword>
<feature type="compositionally biased region" description="Pro residues" evidence="7">
    <location>
        <begin position="255"/>
        <end position="274"/>
    </location>
</feature>
<evidence type="ECO:0000313" key="9">
    <source>
        <dbReference type="EMBL" id="KAJ3048547.1"/>
    </source>
</evidence>
<dbReference type="InterPro" id="IPR020892">
    <property type="entry name" value="Cyclophilin-type_PPIase_CS"/>
</dbReference>
<comment type="subcellular location">
    <subcellularLocation>
        <location evidence="2">Nucleus</location>
    </subcellularLocation>
</comment>
<dbReference type="CDD" id="cd01925">
    <property type="entry name" value="cyclophilin_CeCYP16-like"/>
    <property type="match status" value="1"/>
</dbReference>
<feature type="compositionally biased region" description="Basic and acidic residues" evidence="7">
    <location>
        <begin position="183"/>
        <end position="201"/>
    </location>
</feature>
<keyword evidence="6 9" id="KW-0413">Isomerase</keyword>
<protein>
    <recommendedName>
        <fullName evidence="6">Peptidyl-prolyl cis-trans isomerase</fullName>
        <shortName evidence="6">PPIase</shortName>
        <ecNumber evidence="6">5.2.1.8</ecNumber>
    </recommendedName>
</protein>
<dbReference type="Proteomes" id="UP001212841">
    <property type="component" value="Unassembled WGS sequence"/>
</dbReference>
<feature type="region of interest" description="Disordered" evidence="7">
    <location>
        <begin position="167"/>
        <end position="274"/>
    </location>
</feature>
<comment type="similarity">
    <text evidence="4">Belongs to the cyclophilin-type PPIase family. CWC27 subfamily.</text>
</comment>
<comment type="caution">
    <text evidence="9">The sequence shown here is derived from an EMBL/GenBank/DDBJ whole genome shotgun (WGS) entry which is preliminary data.</text>
</comment>
<dbReference type="GO" id="GO:0003755">
    <property type="term" value="F:peptidyl-prolyl cis-trans isomerase activity"/>
    <property type="evidence" value="ECO:0007669"/>
    <property type="project" value="UniProtKB-UniRule"/>
</dbReference>
<gene>
    <name evidence="9" type="primary">CWC27</name>
    <name evidence="9" type="ORF">HK097_010440</name>
</gene>
<proteinExistence type="inferred from homology"/>
<evidence type="ECO:0000256" key="7">
    <source>
        <dbReference type="SAM" id="MobiDB-lite"/>
    </source>
</evidence>
<dbReference type="PANTHER" id="PTHR45625:SF6">
    <property type="entry name" value="SPLICEOSOME-ASSOCIATED PROTEIN CWC27 HOMOLOG"/>
    <property type="match status" value="1"/>
</dbReference>
<evidence type="ECO:0000256" key="1">
    <source>
        <dbReference type="ARBA" id="ARBA00000971"/>
    </source>
</evidence>
<evidence type="ECO:0000256" key="2">
    <source>
        <dbReference type="ARBA" id="ARBA00004123"/>
    </source>
</evidence>
<keyword evidence="10" id="KW-1185">Reference proteome</keyword>
<dbReference type="InterPro" id="IPR029000">
    <property type="entry name" value="Cyclophilin-like_dom_sf"/>
</dbReference>